<dbReference type="InterPro" id="IPR025705">
    <property type="entry name" value="Beta_hexosaminidase_sua/sub"/>
</dbReference>
<keyword evidence="7" id="KW-1185">Reference proteome</keyword>
<evidence type="ECO:0000259" key="4">
    <source>
        <dbReference type="Pfam" id="PF00728"/>
    </source>
</evidence>
<organism evidence="6 7">
    <name type="scientific">Streptomyces endophyticus</name>
    <dbReference type="NCBI Taxonomy" id="714166"/>
    <lineage>
        <taxon>Bacteria</taxon>
        <taxon>Bacillati</taxon>
        <taxon>Actinomycetota</taxon>
        <taxon>Actinomycetes</taxon>
        <taxon>Kitasatosporales</taxon>
        <taxon>Streptomycetaceae</taxon>
        <taxon>Streptomyces</taxon>
    </lineage>
</organism>
<evidence type="ECO:0000313" key="7">
    <source>
        <dbReference type="Proteomes" id="UP001354931"/>
    </source>
</evidence>
<keyword evidence="2" id="KW-0378">Hydrolase</keyword>
<evidence type="ECO:0000256" key="1">
    <source>
        <dbReference type="ARBA" id="ARBA00006285"/>
    </source>
</evidence>
<dbReference type="EMBL" id="JAOZYC010000199">
    <property type="protein sequence ID" value="MEB8343787.1"/>
    <property type="molecule type" value="Genomic_DNA"/>
</dbReference>
<dbReference type="Gene3D" id="3.20.20.80">
    <property type="entry name" value="Glycosidases"/>
    <property type="match status" value="1"/>
</dbReference>
<name>A0ABU6FJL4_9ACTN</name>
<protein>
    <submittedName>
        <fullName evidence="6">Family 20 glycosylhydrolase</fullName>
    </submittedName>
</protein>
<evidence type="ECO:0000256" key="2">
    <source>
        <dbReference type="ARBA" id="ARBA00022801"/>
    </source>
</evidence>
<dbReference type="InterPro" id="IPR052764">
    <property type="entry name" value="GH20_Enzymes"/>
</dbReference>
<comment type="caution">
    <text evidence="6">The sequence shown here is derived from an EMBL/GenBank/DDBJ whole genome shotgun (WGS) entry which is preliminary data.</text>
</comment>
<dbReference type="Pfam" id="PF02838">
    <property type="entry name" value="Glyco_hydro_20b"/>
    <property type="match status" value="1"/>
</dbReference>
<feature type="domain" description="Glycoside hydrolase family 20 catalytic" evidence="4">
    <location>
        <begin position="171"/>
        <end position="507"/>
    </location>
</feature>
<dbReference type="Proteomes" id="UP001354931">
    <property type="component" value="Unassembled WGS sequence"/>
</dbReference>
<dbReference type="SUPFAM" id="SSF51445">
    <property type="entry name" value="(Trans)glycosidases"/>
    <property type="match status" value="1"/>
</dbReference>
<dbReference type="CDD" id="cd06564">
    <property type="entry name" value="GH20_DspB_LnbB-like"/>
    <property type="match status" value="1"/>
</dbReference>
<dbReference type="InterPro" id="IPR006311">
    <property type="entry name" value="TAT_signal"/>
</dbReference>
<feature type="domain" description="Beta-hexosaminidase bacterial type N-terminal" evidence="5">
    <location>
        <begin position="42"/>
        <end position="168"/>
    </location>
</feature>
<proteinExistence type="inferred from homology"/>
<dbReference type="RefSeq" id="WP_326023515.1">
    <property type="nucleotide sequence ID" value="NZ_JAOZYC010000199.1"/>
</dbReference>
<dbReference type="InterPro" id="IPR015882">
    <property type="entry name" value="HEX_bac_N"/>
</dbReference>
<sequence>MLNRRSAIASGVLAGAAVFMEPLRGAGVAAAAPRTGGGPALPTIPAVRDVTTGRAAWRPTAATRIVVAPGAAGRLRGEARTLAAELVGEGHLDRQPRIVVTSSNPRPADIALGIGPVRGTSSPDAYDIVVRSGPAITGHSPAGVYYGTRTLLQVLRQQRTFSGRITDWPSYAQRGLMVDVGRKYFTVDWLKDRIRELGWLKLNVLQLHLSDSLGFRIESESHPEVTTRPALSKAQVRELLALAEQHHVTIVPEIDSPGHMVSILQAHPELQLVRKDGTRDPGNLDYSKPRARRLMRDLLTEYAELFPGQWFHLGGDEYFGYPWDSNKITGENAPQLLEYAREQVGPEATLLDGFTSYMNELIGVLAGKGKRAKVWNDHLVPGQGLVELDRRAEVEVWIRWNEDEPSVEDYVRAGYRVVNRHGDYLYFILAPDQQHETGPKSAQGIYDLWTPRTFMRKPTEDMVLADGAPMAGSLVSVWCDNPDFQTQQQVSEAVRPWLRAFGQQMWGSPKPTADYAGFLPLIEAVGDAPHGG</sequence>
<dbReference type="InterPro" id="IPR015883">
    <property type="entry name" value="Glyco_hydro_20_cat"/>
</dbReference>
<dbReference type="InterPro" id="IPR029018">
    <property type="entry name" value="Hex-like_dom2"/>
</dbReference>
<evidence type="ECO:0000256" key="3">
    <source>
        <dbReference type="ARBA" id="ARBA00023295"/>
    </source>
</evidence>
<comment type="similarity">
    <text evidence="1">Belongs to the glycosyl hydrolase 20 family.</text>
</comment>
<dbReference type="PRINTS" id="PR00738">
    <property type="entry name" value="GLHYDRLASE20"/>
</dbReference>
<dbReference type="Pfam" id="PF00728">
    <property type="entry name" value="Glyco_hydro_20"/>
    <property type="match status" value="1"/>
</dbReference>
<reference evidence="6 7" key="1">
    <citation type="submission" date="2022-10" db="EMBL/GenBank/DDBJ databases">
        <authorList>
            <person name="Xie J."/>
            <person name="Shen N."/>
        </authorList>
    </citation>
    <scope>NUCLEOTIDE SEQUENCE [LARGE SCALE GENOMIC DNA]</scope>
    <source>
        <strain evidence="6 7">YIM65594</strain>
    </source>
</reference>
<evidence type="ECO:0000313" key="6">
    <source>
        <dbReference type="EMBL" id="MEB8343787.1"/>
    </source>
</evidence>
<dbReference type="InterPro" id="IPR017853">
    <property type="entry name" value="GH"/>
</dbReference>
<dbReference type="PROSITE" id="PS51318">
    <property type="entry name" value="TAT"/>
    <property type="match status" value="1"/>
</dbReference>
<evidence type="ECO:0000259" key="5">
    <source>
        <dbReference type="Pfam" id="PF02838"/>
    </source>
</evidence>
<keyword evidence="3" id="KW-0326">Glycosidase</keyword>
<dbReference type="PANTHER" id="PTHR43678:SF1">
    <property type="entry name" value="BETA-N-ACETYLHEXOSAMINIDASE"/>
    <property type="match status" value="1"/>
</dbReference>
<gene>
    <name evidence="6" type="ORF">OKJ99_40530</name>
</gene>
<accession>A0ABU6FJL4</accession>
<dbReference type="Gene3D" id="3.30.379.10">
    <property type="entry name" value="Chitobiase/beta-hexosaminidase domain 2-like"/>
    <property type="match status" value="1"/>
</dbReference>
<dbReference type="SUPFAM" id="SSF55545">
    <property type="entry name" value="beta-N-acetylhexosaminidase-like domain"/>
    <property type="match status" value="1"/>
</dbReference>
<dbReference type="PANTHER" id="PTHR43678">
    <property type="entry name" value="PUTATIVE (AFU_ORTHOLOGUE AFUA_2G00640)-RELATED"/>
    <property type="match status" value="1"/>
</dbReference>